<evidence type="ECO:0000313" key="4">
    <source>
        <dbReference type="EMBL" id="QJA70469.1"/>
    </source>
</evidence>
<dbReference type="AlphaFoldDB" id="A0A6M3IRS7"/>
<sequence>MTTDCIELLGALTNSGIPLKQDALAFSLWGPLGSVRRVQAACQEARLAGWPLVTSGTGVRLENTPAAVAECAAALRRRAITQLLTARALRRTAERMREPMTLWEKTYDDLFGTRDSLGRPRQTLSAAASSTFREVNHGSPALAAGGGTGDCRQGRTNAGPHRRIEVDAMMTDDDGLNGCRGIIAGCLLSAPIWLLIGFVIRRFL</sequence>
<gene>
    <name evidence="4" type="ORF">MM415A03712_0008</name>
    <name evidence="3" type="ORF">MM415B01209_0003</name>
</gene>
<protein>
    <submittedName>
        <fullName evidence="3">Uncharacterized protein</fullName>
    </submittedName>
</protein>
<keyword evidence="2" id="KW-0472">Membrane</keyword>
<name>A0A6M3IRS7_9ZZZZ</name>
<dbReference type="EMBL" id="MT141795">
    <property type="protein sequence ID" value="QJA70469.1"/>
    <property type="molecule type" value="Genomic_DNA"/>
</dbReference>
<evidence type="ECO:0000313" key="3">
    <source>
        <dbReference type="EMBL" id="QJA60004.1"/>
    </source>
</evidence>
<organism evidence="3">
    <name type="scientific">viral metagenome</name>
    <dbReference type="NCBI Taxonomy" id="1070528"/>
    <lineage>
        <taxon>unclassified sequences</taxon>
        <taxon>metagenomes</taxon>
        <taxon>organismal metagenomes</taxon>
    </lineage>
</organism>
<keyword evidence="2" id="KW-0812">Transmembrane</keyword>
<evidence type="ECO:0000256" key="2">
    <source>
        <dbReference type="SAM" id="Phobius"/>
    </source>
</evidence>
<dbReference type="EMBL" id="MT141392">
    <property type="protein sequence ID" value="QJA60004.1"/>
    <property type="molecule type" value="Genomic_DNA"/>
</dbReference>
<proteinExistence type="predicted"/>
<feature type="transmembrane region" description="Helical" evidence="2">
    <location>
        <begin position="181"/>
        <end position="200"/>
    </location>
</feature>
<accession>A0A6M3IRS7</accession>
<keyword evidence="2" id="KW-1133">Transmembrane helix</keyword>
<evidence type="ECO:0000256" key="1">
    <source>
        <dbReference type="SAM" id="MobiDB-lite"/>
    </source>
</evidence>
<feature type="region of interest" description="Disordered" evidence="1">
    <location>
        <begin position="139"/>
        <end position="160"/>
    </location>
</feature>
<reference evidence="3" key="1">
    <citation type="submission" date="2020-03" db="EMBL/GenBank/DDBJ databases">
        <title>The deep terrestrial virosphere.</title>
        <authorList>
            <person name="Holmfeldt K."/>
            <person name="Nilsson E."/>
            <person name="Simone D."/>
            <person name="Lopez-Fernandez M."/>
            <person name="Wu X."/>
            <person name="de Brujin I."/>
            <person name="Lundin D."/>
            <person name="Andersson A."/>
            <person name="Bertilsson S."/>
            <person name="Dopson M."/>
        </authorList>
    </citation>
    <scope>NUCLEOTIDE SEQUENCE</scope>
    <source>
        <strain evidence="4">MM415A03712</strain>
        <strain evidence="3">MM415B01209</strain>
    </source>
</reference>